<comment type="catalytic activity">
    <reaction evidence="1">
        <text>L-glutamyl-tRNA(Gln) + L-glutamine + ATP + H2O = L-glutaminyl-tRNA(Gln) + L-glutamate + ADP + phosphate + H(+)</text>
        <dbReference type="Rhea" id="RHEA:17521"/>
        <dbReference type="Rhea" id="RHEA-COMP:9681"/>
        <dbReference type="Rhea" id="RHEA-COMP:9684"/>
        <dbReference type="ChEBI" id="CHEBI:15377"/>
        <dbReference type="ChEBI" id="CHEBI:15378"/>
        <dbReference type="ChEBI" id="CHEBI:29985"/>
        <dbReference type="ChEBI" id="CHEBI:30616"/>
        <dbReference type="ChEBI" id="CHEBI:43474"/>
        <dbReference type="ChEBI" id="CHEBI:58359"/>
        <dbReference type="ChEBI" id="CHEBI:78520"/>
        <dbReference type="ChEBI" id="CHEBI:78521"/>
        <dbReference type="ChEBI" id="CHEBI:456216"/>
    </reaction>
</comment>
<dbReference type="EC" id="6.3.5.-" evidence="1"/>
<comment type="subunit">
    <text evidence="1">Subunit of the heterotrimeric GatCAB amidotransferase (AdT) complex, composed of A, B and C subunits.</text>
</comment>
<dbReference type="GO" id="GO:0006450">
    <property type="term" value="P:regulation of translational fidelity"/>
    <property type="evidence" value="ECO:0007669"/>
    <property type="project" value="InterPro"/>
</dbReference>
<evidence type="ECO:0000313" key="2">
    <source>
        <dbReference type="EMBL" id="CEK74748.1"/>
    </source>
</evidence>
<keyword evidence="1" id="KW-0067">ATP-binding</keyword>
<dbReference type="PANTHER" id="PTHR15004">
    <property type="entry name" value="GLUTAMYL-TRNA(GLN) AMIDOTRANSFERASE SUBUNIT C, MITOCHONDRIAL"/>
    <property type="match status" value="1"/>
</dbReference>
<dbReference type="AlphaFoldDB" id="A0A0B7A1P6"/>
<keyword evidence="1" id="KW-0547">Nucleotide-binding</keyword>
<name>A0A0B7A1P6_9EUPU</name>
<dbReference type="GO" id="GO:0032543">
    <property type="term" value="P:mitochondrial translation"/>
    <property type="evidence" value="ECO:0007669"/>
    <property type="project" value="UniProtKB-UniRule"/>
</dbReference>
<comment type="subcellular location">
    <subcellularLocation>
        <location evidence="1">Mitochondrion</location>
    </subcellularLocation>
</comment>
<accession>A0A0B7A1P6</accession>
<evidence type="ECO:0000256" key="1">
    <source>
        <dbReference type="HAMAP-Rule" id="MF_03149"/>
    </source>
</evidence>
<keyword evidence="1" id="KW-0648">Protein biosynthesis</keyword>
<gene>
    <name evidence="2" type="primary">ORF92375</name>
</gene>
<protein>
    <recommendedName>
        <fullName evidence="1">Glutamyl-tRNA(Gln) amidotransferase subunit C, mitochondrial</fullName>
        <shortName evidence="1">Glu-AdT subunit C</shortName>
        <ecNumber evidence="1">6.3.5.-</ecNumber>
    </recommendedName>
</protein>
<dbReference type="PANTHER" id="PTHR15004:SF0">
    <property type="entry name" value="GLUTAMYL-TRNA(GLN) AMIDOTRANSFERASE SUBUNIT C, MITOCHONDRIAL"/>
    <property type="match status" value="1"/>
</dbReference>
<dbReference type="InterPro" id="IPR036113">
    <property type="entry name" value="Asp/Glu-ADT_sf_sub_c"/>
</dbReference>
<organism evidence="2">
    <name type="scientific">Arion vulgaris</name>
    <dbReference type="NCBI Taxonomy" id="1028688"/>
    <lineage>
        <taxon>Eukaryota</taxon>
        <taxon>Metazoa</taxon>
        <taxon>Spiralia</taxon>
        <taxon>Lophotrochozoa</taxon>
        <taxon>Mollusca</taxon>
        <taxon>Gastropoda</taxon>
        <taxon>Heterobranchia</taxon>
        <taxon>Euthyneura</taxon>
        <taxon>Panpulmonata</taxon>
        <taxon>Eupulmonata</taxon>
        <taxon>Stylommatophora</taxon>
        <taxon>Helicina</taxon>
        <taxon>Arionoidea</taxon>
        <taxon>Arionidae</taxon>
        <taxon>Arion</taxon>
    </lineage>
</organism>
<reference evidence="2" key="1">
    <citation type="submission" date="2014-12" db="EMBL/GenBank/DDBJ databases">
        <title>Insight into the proteome of Arion vulgaris.</title>
        <authorList>
            <person name="Aradska J."/>
            <person name="Bulat T."/>
            <person name="Smidak R."/>
            <person name="Sarate P."/>
            <person name="Gangsoo J."/>
            <person name="Sialana F."/>
            <person name="Bilban M."/>
            <person name="Lubec G."/>
        </authorList>
    </citation>
    <scope>NUCLEOTIDE SEQUENCE</scope>
    <source>
        <tissue evidence="2">Skin</tissue>
    </source>
</reference>
<keyword evidence="1" id="KW-0436">Ligase</keyword>
<sequence>MLKILSRILKNKTVQVVQFSFFSKVPDHPAWEYTDYEKLPKVPEIDLQLIEQLERISLVEFNNEEGVRRLQAAVQSARLLHQIDTQGIEPLDSVLENRELWLREDTLTEGNCLDDILNNASEVEEDYFVAPPGNIPLKKRYKQHLSNVVKDESKVAGS</sequence>
<comment type="function">
    <text evidence="1">Allows the formation of correctly charged Gln-tRNA(Gln) through the transamidation of misacylated Glu-tRNA(Gln) in the mitochondria. The reaction takes place in the presence of glutamine and ATP through an activated gamma-phospho-Glu-tRNA(Gln).</text>
</comment>
<dbReference type="EMBL" id="HACG01027883">
    <property type="protein sequence ID" value="CEK74748.1"/>
    <property type="molecule type" value="Transcribed_RNA"/>
</dbReference>
<dbReference type="SUPFAM" id="SSF141000">
    <property type="entry name" value="Glu-tRNAGln amidotransferase C subunit"/>
    <property type="match status" value="1"/>
</dbReference>
<dbReference type="GO" id="GO:0050567">
    <property type="term" value="F:glutaminyl-tRNA synthase (glutamine-hydrolyzing) activity"/>
    <property type="evidence" value="ECO:0007669"/>
    <property type="project" value="UniProtKB-UniRule"/>
</dbReference>
<dbReference type="GO" id="GO:0070681">
    <property type="term" value="P:glutaminyl-tRNAGln biosynthesis via transamidation"/>
    <property type="evidence" value="ECO:0007669"/>
    <property type="project" value="UniProtKB-UniRule"/>
</dbReference>
<proteinExistence type="inferred from homology"/>
<keyword evidence="1" id="KW-0496">Mitochondrion</keyword>
<dbReference type="InterPro" id="IPR003837">
    <property type="entry name" value="GatC"/>
</dbReference>
<dbReference type="GO" id="GO:0005524">
    <property type="term" value="F:ATP binding"/>
    <property type="evidence" value="ECO:0007669"/>
    <property type="project" value="UniProtKB-KW"/>
</dbReference>
<dbReference type="GO" id="GO:0005739">
    <property type="term" value="C:mitochondrion"/>
    <property type="evidence" value="ECO:0007669"/>
    <property type="project" value="UniProtKB-SubCell"/>
</dbReference>
<dbReference type="Pfam" id="PF02686">
    <property type="entry name" value="GatC"/>
    <property type="match status" value="1"/>
</dbReference>
<dbReference type="HAMAP" id="MF_00122">
    <property type="entry name" value="GatC"/>
    <property type="match status" value="1"/>
</dbReference>
<comment type="similarity">
    <text evidence="1">Belongs to the GatC family.</text>
</comment>
<dbReference type="GO" id="GO:0030956">
    <property type="term" value="C:glutamyl-tRNA(Gln) amidotransferase complex"/>
    <property type="evidence" value="ECO:0007669"/>
    <property type="project" value="UniProtKB-UniRule"/>
</dbReference>